<name>A0ABY7HDZ1_9BACT</name>
<keyword evidence="2" id="KW-1185">Reference proteome</keyword>
<evidence type="ECO:0000313" key="1">
    <source>
        <dbReference type="EMBL" id="WAS97300.1"/>
    </source>
</evidence>
<dbReference type="EMBL" id="CP114040">
    <property type="protein sequence ID" value="WAS97300.1"/>
    <property type="molecule type" value="Genomic_DNA"/>
</dbReference>
<accession>A0ABY7HDZ1</accession>
<gene>
    <name evidence="1" type="ORF">O0S08_14225</name>
</gene>
<dbReference type="Proteomes" id="UP001164459">
    <property type="component" value="Chromosome"/>
</dbReference>
<evidence type="ECO:0000313" key="2">
    <source>
        <dbReference type="Proteomes" id="UP001164459"/>
    </source>
</evidence>
<sequence length="194" mass="21660">MQIEDLNDDGAALWLAGLDDLWLYWSSAPVGLVGREHRRAVFGSFASGLQGRWAHGGYNFRFVEQTRAPDAAIADDSARAEATLQATFSRLREDALEWTWGGAVAALDDFLDRWLLFRRRRPYVRYDDVPDWMIPALREPWAACVRELGGDTIEARAAVLEGECLADDWGDHGVALVLASGSRLCVLHVGLWTD</sequence>
<reference evidence="1" key="1">
    <citation type="submission" date="2022-11" db="EMBL/GenBank/DDBJ databases">
        <title>Minimal conservation of predation-associated metabolite biosynthetic gene clusters underscores biosynthetic potential of Myxococcota including descriptions for ten novel species: Archangium lansinium sp. nov., Myxococcus landrumus sp. nov., Nannocystis bai.</title>
        <authorList>
            <person name="Ahearne A."/>
            <person name="Stevens C."/>
            <person name="Dowd S."/>
        </authorList>
    </citation>
    <scope>NUCLEOTIDE SEQUENCE</scope>
    <source>
        <strain evidence="1">Fl3</strain>
    </source>
</reference>
<protein>
    <submittedName>
        <fullName evidence="1">Uncharacterized protein</fullName>
    </submittedName>
</protein>
<dbReference type="RefSeq" id="WP_269039663.1">
    <property type="nucleotide sequence ID" value="NZ_CP114040.1"/>
</dbReference>
<organism evidence="1 2">
    <name type="scientific">Nannocystis punicea</name>
    <dbReference type="NCBI Taxonomy" id="2995304"/>
    <lineage>
        <taxon>Bacteria</taxon>
        <taxon>Pseudomonadati</taxon>
        <taxon>Myxococcota</taxon>
        <taxon>Polyangia</taxon>
        <taxon>Nannocystales</taxon>
        <taxon>Nannocystaceae</taxon>
        <taxon>Nannocystis</taxon>
    </lineage>
</organism>
<proteinExistence type="predicted"/>